<organism evidence="1">
    <name type="scientific">Hellea balneolensis</name>
    <dbReference type="NCBI Taxonomy" id="287478"/>
    <lineage>
        <taxon>Bacteria</taxon>
        <taxon>Pseudomonadati</taxon>
        <taxon>Pseudomonadota</taxon>
        <taxon>Alphaproteobacteria</taxon>
        <taxon>Maricaulales</taxon>
        <taxon>Robiginitomaculaceae</taxon>
        <taxon>Hellea</taxon>
    </lineage>
</organism>
<dbReference type="AlphaFoldDB" id="A0A7C3C2C4"/>
<dbReference type="EMBL" id="DRMN01000066">
    <property type="protein sequence ID" value="HFB54467.1"/>
    <property type="molecule type" value="Genomic_DNA"/>
</dbReference>
<proteinExistence type="predicted"/>
<evidence type="ECO:0000313" key="1">
    <source>
        <dbReference type="EMBL" id="HFB54467.1"/>
    </source>
</evidence>
<gene>
    <name evidence="1" type="ORF">ENJ46_00965</name>
</gene>
<accession>A0A7C3C2C4</accession>
<protein>
    <submittedName>
        <fullName evidence="1">Uncharacterized protein</fullName>
    </submittedName>
</protein>
<name>A0A7C3C2C4_9PROT</name>
<dbReference type="Proteomes" id="UP000886042">
    <property type="component" value="Unassembled WGS sequence"/>
</dbReference>
<comment type="caution">
    <text evidence="1">The sequence shown here is derived from an EMBL/GenBank/DDBJ whole genome shotgun (WGS) entry which is preliminary data.</text>
</comment>
<sequence length="83" mass="9424">MDVRTLPAADCALLRNFDAKQGLVFEGLGVSAFGDRYELGQEAGRGRRVPRGISRRCEFIIERTGRIPFFCRLFGYDDYEDEG</sequence>
<reference evidence="1" key="1">
    <citation type="journal article" date="2020" name="mSystems">
        <title>Genome- and Community-Level Interaction Insights into Carbon Utilization and Element Cycling Functions of Hydrothermarchaeota in Hydrothermal Sediment.</title>
        <authorList>
            <person name="Zhou Z."/>
            <person name="Liu Y."/>
            <person name="Xu W."/>
            <person name="Pan J."/>
            <person name="Luo Z.H."/>
            <person name="Li M."/>
        </authorList>
    </citation>
    <scope>NUCLEOTIDE SEQUENCE [LARGE SCALE GENOMIC DNA]</scope>
    <source>
        <strain evidence="1">HyVt-489</strain>
    </source>
</reference>